<feature type="transmembrane region" description="Helical" evidence="6">
    <location>
        <begin position="307"/>
        <end position="325"/>
    </location>
</feature>
<dbReference type="SUPFAM" id="SSF103473">
    <property type="entry name" value="MFS general substrate transporter"/>
    <property type="match status" value="1"/>
</dbReference>
<keyword evidence="3 6" id="KW-0812">Transmembrane</keyword>
<evidence type="ECO:0000256" key="4">
    <source>
        <dbReference type="ARBA" id="ARBA00022989"/>
    </source>
</evidence>
<accession>A0ABS7JU31</accession>
<keyword evidence="2" id="KW-0813">Transport</keyword>
<feature type="transmembrane region" description="Helical" evidence="6">
    <location>
        <begin position="337"/>
        <end position="358"/>
    </location>
</feature>
<feature type="transmembrane region" description="Helical" evidence="6">
    <location>
        <begin position="96"/>
        <end position="114"/>
    </location>
</feature>
<keyword evidence="4 6" id="KW-1133">Transmembrane helix</keyword>
<evidence type="ECO:0000256" key="1">
    <source>
        <dbReference type="ARBA" id="ARBA00004141"/>
    </source>
</evidence>
<feature type="transmembrane region" description="Helical" evidence="6">
    <location>
        <begin position="155"/>
        <end position="177"/>
    </location>
</feature>
<evidence type="ECO:0000313" key="8">
    <source>
        <dbReference type="EMBL" id="MBX7501099.1"/>
    </source>
</evidence>
<dbReference type="InterPro" id="IPR011701">
    <property type="entry name" value="MFS"/>
</dbReference>
<feature type="transmembrane region" description="Helical" evidence="6">
    <location>
        <begin position="471"/>
        <end position="496"/>
    </location>
</feature>
<dbReference type="InterPro" id="IPR036259">
    <property type="entry name" value="MFS_trans_sf"/>
</dbReference>
<feature type="transmembrane region" description="Helical" evidence="6">
    <location>
        <begin position="413"/>
        <end position="431"/>
    </location>
</feature>
<dbReference type="InterPro" id="IPR044770">
    <property type="entry name" value="MFS_spinster-like"/>
</dbReference>
<evidence type="ECO:0000256" key="3">
    <source>
        <dbReference type="ARBA" id="ARBA00022692"/>
    </source>
</evidence>
<feature type="transmembrane region" description="Helical" evidence="6">
    <location>
        <begin position="437"/>
        <end position="459"/>
    </location>
</feature>
<organism evidence="8 9">
    <name type="scientific">Qipengyuania mesophila</name>
    <dbReference type="NCBI Taxonomy" id="2867246"/>
    <lineage>
        <taxon>Bacteria</taxon>
        <taxon>Pseudomonadati</taxon>
        <taxon>Pseudomonadota</taxon>
        <taxon>Alphaproteobacteria</taxon>
        <taxon>Sphingomonadales</taxon>
        <taxon>Erythrobacteraceae</taxon>
        <taxon>Qipengyuania</taxon>
    </lineage>
</organism>
<dbReference type="PROSITE" id="PS50850">
    <property type="entry name" value="MFS"/>
    <property type="match status" value="1"/>
</dbReference>
<feature type="domain" description="Major facilitator superfamily (MFS) profile" evidence="7">
    <location>
        <begin position="29"/>
        <end position="533"/>
    </location>
</feature>
<proteinExistence type="predicted"/>
<dbReference type="PANTHER" id="PTHR23505">
    <property type="entry name" value="SPINSTER"/>
    <property type="match status" value="1"/>
</dbReference>
<sequence length="547" mass="56935">MTEAKDVATPAETATGGGADKVPAYSWYALGVLVLIYVLNFIDRQILSILANDIKADLGVEDDYLGFLYGTAFAVFYALFGIPLGKLADSWKRVRLMSLGLALWSTMTALSGFAKNAGTLTAARVGVGVGEATASPSAYSLISDWFPARLRATALAIYSSGLYIGGGISLLIGGLVVENWNKAYPDGGPLGLVGWQAAFLSVGLPGLLLALWVLTLREPVRGAIDGLPTPENPKPFRGFLQELFQVIPPFTLLGAFQRGPGAFTVNLAGLAGFSALAIFLTSITPGASAYLSEAIGLSAAGLPISDQWLFLGVGYYAVFSWATALHTRDLPTFRLTWGSPAFLSVVLGYGTVAFMAYAASYWGAPYAERVLGADKTDLGWFLGAPSALAGFLGVIVGGRMADLLLERFENGRVMVVLFGLVASLPPIVVAYTTDSLLVFYIASFLAQMTSASALGAAAATSQALVLPRMRGMATAIFFLSTTLIGLGIGPFLAGYVSSVSAGGLSTGMLTTLIAAPFGLALLLVALKLVPAASASVVERARAAGEAV</sequence>
<feature type="transmembrane region" description="Helical" evidence="6">
    <location>
        <begin position="508"/>
        <end position="529"/>
    </location>
</feature>
<feature type="transmembrane region" description="Helical" evidence="6">
    <location>
        <begin position="25"/>
        <end position="43"/>
    </location>
</feature>
<evidence type="ECO:0000256" key="6">
    <source>
        <dbReference type="SAM" id="Phobius"/>
    </source>
</evidence>
<dbReference type="Proteomes" id="UP000782554">
    <property type="component" value="Unassembled WGS sequence"/>
</dbReference>
<dbReference type="Gene3D" id="1.20.1250.20">
    <property type="entry name" value="MFS general substrate transporter like domains"/>
    <property type="match status" value="2"/>
</dbReference>
<reference evidence="8 9" key="1">
    <citation type="submission" date="2021-08" db="EMBL/GenBank/DDBJ databases">
        <title>Comparative Genomics Analysis of the Genus Qipengyuania Reveals Extensive Genetic Diversity and Metabolic Versatility, Including the Description of Fifteen Novel Species.</title>
        <authorList>
            <person name="Liu Y."/>
        </authorList>
    </citation>
    <scope>NUCLEOTIDE SEQUENCE [LARGE SCALE GENOMIC DNA]</scope>
    <source>
        <strain evidence="8 9">YG27</strain>
    </source>
</reference>
<keyword evidence="9" id="KW-1185">Reference proteome</keyword>
<dbReference type="Pfam" id="PF07690">
    <property type="entry name" value="MFS_1"/>
    <property type="match status" value="1"/>
</dbReference>
<feature type="transmembrane region" description="Helical" evidence="6">
    <location>
        <begin position="378"/>
        <end position="401"/>
    </location>
</feature>
<evidence type="ECO:0000256" key="5">
    <source>
        <dbReference type="ARBA" id="ARBA00023136"/>
    </source>
</evidence>
<comment type="caution">
    <text evidence="8">The sequence shown here is derived from an EMBL/GenBank/DDBJ whole genome shotgun (WGS) entry which is preliminary data.</text>
</comment>
<dbReference type="EMBL" id="JAIGNU010000001">
    <property type="protein sequence ID" value="MBX7501099.1"/>
    <property type="molecule type" value="Genomic_DNA"/>
</dbReference>
<evidence type="ECO:0000259" key="7">
    <source>
        <dbReference type="PROSITE" id="PS50850"/>
    </source>
</evidence>
<feature type="transmembrane region" description="Helical" evidence="6">
    <location>
        <begin position="197"/>
        <end position="216"/>
    </location>
</feature>
<evidence type="ECO:0000256" key="2">
    <source>
        <dbReference type="ARBA" id="ARBA00022448"/>
    </source>
</evidence>
<keyword evidence="5 6" id="KW-0472">Membrane</keyword>
<dbReference type="InterPro" id="IPR020846">
    <property type="entry name" value="MFS_dom"/>
</dbReference>
<feature type="transmembrane region" description="Helical" evidence="6">
    <location>
        <begin position="64"/>
        <end position="84"/>
    </location>
</feature>
<dbReference type="PANTHER" id="PTHR23505:SF79">
    <property type="entry name" value="PROTEIN SPINSTER"/>
    <property type="match status" value="1"/>
</dbReference>
<feature type="transmembrane region" description="Helical" evidence="6">
    <location>
        <begin position="267"/>
        <end position="287"/>
    </location>
</feature>
<comment type="subcellular location">
    <subcellularLocation>
        <location evidence="1">Membrane</location>
        <topology evidence="1">Multi-pass membrane protein</topology>
    </subcellularLocation>
</comment>
<protein>
    <submittedName>
        <fullName evidence="8">MFS transporter</fullName>
    </submittedName>
</protein>
<name>A0ABS7JU31_9SPHN</name>
<dbReference type="RefSeq" id="WP_221601995.1">
    <property type="nucleotide sequence ID" value="NZ_JAIGNU010000001.1"/>
</dbReference>
<evidence type="ECO:0000313" key="9">
    <source>
        <dbReference type="Proteomes" id="UP000782554"/>
    </source>
</evidence>
<gene>
    <name evidence="8" type="ORF">K3181_06565</name>
</gene>